<proteinExistence type="predicted"/>
<organism evidence="4 5">
    <name type="scientific">Rotaria socialis</name>
    <dbReference type="NCBI Taxonomy" id="392032"/>
    <lineage>
        <taxon>Eukaryota</taxon>
        <taxon>Metazoa</taxon>
        <taxon>Spiralia</taxon>
        <taxon>Gnathifera</taxon>
        <taxon>Rotifera</taxon>
        <taxon>Eurotatoria</taxon>
        <taxon>Bdelloidea</taxon>
        <taxon>Philodinida</taxon>
        <taxon>Philodinidae</taxon>
        <taxon>Rotaria</taxon>
    </lineage>
</organism>
<dbReference type="Proteomes" id="UP000663862">
    <property type="component" value="Unassembled WGS sequence"/>
</dbReference>
<feature type="region of interest" description="Disordered" evidence="1">
    <location>
        <begin position="159"/>
        <end position="187"/>
    </location>
</feature>
<name>A0A820V636_9BILA</name>
<protein>
    <submittedName>
        <fullName evidence="4">Uncharacterized protein</fullName>
    </submittedName>
</protein>
<feature type="signal peptide" evidence="3">
    <location>
        <begin position="1"/>
        <end position="18"/>
    </location>
</feature>
<feature type="transmembrane region" description="Helical" evidence="2">
    <location>
        <begin position="383"/>
        <end position="415"/>
    </location>
</feature>
<keyword evidence="3" id="KW-0732">Signal</keyword>
<evidence type="ECO:0000256" key="2">
    <source>
        <dbReference type="SAM" id="Phobius"/>
    </source>
</evidence>
<feature type="compositionally biased region" description="Polar residues" evidence="1">
    <location>
        <begin position="159"/>
        <end position="182"/>
    </location>
</feature>
<keyword evidence="2" id="KW-0472">Membrane</keyword>
<feature type="transmembrane region" description="Helical" evidence="2">
    <location>
        <begin position="446"/>
        <end position="464"/>
    </location>
</feature>
<evidence type="ECO:0000256" key="3">
    <source>
        <dbReference type="SAM" id="SignalP"/>
    </source>
</evidence>
<accession>A0A820V636</accession>
<reference evidence="4" key="1">
    <citation type="submission" date="2021-02" db="EMBL/GenBank/DDBJ databases">
        <authorList>
            <person name="Nowell W R."/>
        </authorList>
    </citation>
    <scope>NUCLEOTIDE SEQUENCE</scope>
</reference>
<evidence type="ECO:0000313" key="5">
    <source>
        <dbReference type="Proteomes" id="UP000663862"/>
    </source>
</evidence>
<evidence type="ECO:0000313" key="4">
    <source>
        <dbReference type="EMBL" id="CAF4496521.1"/>
    </source>
</evidence>
<dbReference type="AlphaFoldDB" id="A0A820V636"/>
<sequence>MHISLVLLFCVFIVAINAAATNITGRVDQVNAVHLTPKAAVGKSPYDYLRAVSGKTSCTTGPCPFWERHGRSFVSLRCYEQQYKECTCLHRLCFKSCMFKRETCNQEMASCLRQICPRCLPASQLAICKIYDSTVGQVAKALSKFTCYSSCPMLMNNSTNNKPTAKPGTTTRKLATTTQPPINNMRPIENGMATIRTNQAVNSANGRPKNAVASKIGNKPNSAAPMNTNVPGNNSPVLGARPGNTLPNTIDNIINANRAPQIPRQETEKYVPSSRGARGIYRSSYVRPTGGYRAPLRPRGGYRPPLRPVVPAGSGPGGAGLLAAILGPIGGLTGCLCCLNTIGIWGLFITAIPLTVFISKWLQAFKSRNGQNGAEELVAPHMLLLVVLVSAALGPVGGLAACACCLLLAAIWGLFATTIALAVFTKQWVNAVRTANSISGGGVQMVFSHALLIGILCLYGYIGIRRTIRSAN</sequence>
<keyword evidence="2" id="KW-0812">Transmembrane</keyword>
<gene>
    <name evidence="4" type="ORF">TSG867_LOCUS20737</name>
</gene>
<comment type="caution">
    <text evidence="4">The sequence shown here is derived from an EMBL/GenBank/DDBJ whole genome shotgun (WGS) entry which is preliminary data.</text>
</comment>
<feature type="transmembrane region" description="Helical" evidence="2">
    <location>
        <begin position="342"/>
        <end position="362"/>
    </location>
</feature>
<feature type="chain" id="PRO_5032627524" evidence="3">
    <location>
        <begin position="19"/>
        <end position="472"/>
    </location>
</feature>
<keyword evidence="2" id="KW-1133">Transmembrane helix</keyword>
<dbReference type="EMBL" id="CAJOBQ010001548">
    <property type="protein sequence ID" value="CAF4496521.1"/>
    <property type="molecule type" value="Genomic_DNA"/>
</dbReference>
<evidence type="ECO:0000256" key="1">
    <source>
        <dbReference type="SAM" id="MobiDB-lite"/>
    </source>
</evidence>